<reference evidence="1" key="2">
    <citation type="submission" date="2025-09" db="UniProtKB">
        <authorList>
            <consortium name="EnsemblPlants"/>
        </authorList>
    </citation>
    <scope>IDENTIFICATION</scope>
</reference>
<name>A0ACD5TZX1_AVESA</name>
<evidence type="ECO:0000313" key="1">
    <source>
        <dbReference type="EnsemblPlants" id="AVESA.00010b.r2.1DG0153700.1.CDS"/>
    </source>
</evidence>
<dbReference type="Proteomes" id="UP001732700">
    <property type="component" value="Chromosome 1D"/>
</dbReference>
<reference evidence="1" key="1">
    <citation type="submission" date="2021-05" db="EMBL/GenBank/DDBJ databases">
        <authorList>
            <person name="Scholz U."/>
            <person name="Mascher M."/>
            <person name="Fiebig A."/>
        </authorList>
    </citation>
    <scope>NUCLEOTIDE SEQUENCE [LARGE SCALE GENOMIC DNA]</scope>
</reference>
<organism evidence="1 2">
    <name type="scientific">Avena sativa</name>
    <name type="common">Oat</name>
    <dbReference type="NCBI Taxonomy" id="4498"/>
    <lineage>
        <taxon>Eukaryota</taxon>
        <taxon>Viridiplantae</taxon>
        <taxon>Streptophyta</taxon>
        <taxon>Embryophyta</taxon>
        <taxon>Tracheophyta</taxon>
        <taxon>Spermatophyta</taxon>
        <taxon>Magnoliopsida</taxon>
        <taxon>Liliopsida</taxon>
        <taxon>Poales</taxon>
        <taxon>Poaceae</taxon>
        <taxon>BOP clade</taxon>
        <taxon>Pooideae</taxon>
        <taxon>Poodae</taxon>
        <taxon>Poeae</taxon>
        <taxon>Poeae Chloroplast Group 1 (Aveneae type)</taxon>
        <taxon>Aveninae</taxon>
        <taxon>Avena</taxon>
    </lineage>
</organism>
<dbReference type="EnsemblPlants" id="AVESA.00010b.r2.1DG0153700.1">
    <property type="protein sequence ID" value="AVESA.00010b.r2.1DG0153700.1.CDS"/>
    <property type="gene ID" value="AVESA.00010b.r2.1DG0153700"/>
</dbReference>
<protein>
    <submittedName>
        <fullName evidence="1">Uncharacterized protein</fullName>
    </submittedName>
</protein>
<evidence type="ECO:0000313" key="2">
    <source>
        <dbReference type="Proteomes" id="UP001732700"/>
    </source>
</evidence>
<sequence length="259" mass="28551">MDIFADHVDGLVDLEAAQCGGFRQRVTKLGCPSRYNSLRGSGLGCGWCDWSLRPAAGSLVNKTANGKTPMIAAIDTVSRKCMRLLYKAGADRRGALAYATENLLAAKVVSSDFVKCILEDAESNRIVPSDEPVVKQKTREEGFNTLARYAFKEKDFESAEGCYSVIIALDPDDATAFSNRSLCWLLMGDGGKALIDADECRKRRPDWPKACYRQGAALMLLEDYQKACERFSEGLKLDPGNAEMEDALRKASDEYKKMS</sequence>
<accession>A0ACD5TZX1</accession>
<keyword evidence="2" id="KW-1185">Reference proteome</keyword>
<proteinExistence type="predicted"/>